<protein>
    <submittedName>
        <fullName evidence="1">Aldolase</fullName>
    </submittedName>
</protein>
<dbReference type="InterPro" id="IPR027417">
    <property type="entry name" value="P-loop_NTPase"/>
</dbReference>
<dbReference type="AlphaFoldDB" id="A0A429XW68"/>
<dbReference type="Proteomes" id="UP000287156">
    <property type="component" value="Unassembled WGS sequence"/>
</dbReference>
<dbReference type="EMBL" id="QYTV02000008">
    <property type="protein sequence ID" value="RST72535.1"/>
    <property type="molecule type" value="Genomic_DNA"/>
</dbReference>
<dbReference type="RefSeq" id="WP_126051744.1">
    <property type="nucleotide sequence ID" value="NZ_QYTV02000008.1"/>
</dbReference>
<reference evidence="1" key="1">
    <citation type="submission" date="2018-12" db="EMBL/GenBank/DDBJ databases">
        <authorList>
            <person name="Sun L."/>
            <person name="Chen Z."/>
        </authorList>
    </citation>
    <scope>NUCLEOTIDE SEQUENCE [LARGE SCALE GENOMIC DNA]</scope>
    <source>
        <strain evidence="1">3-2-2</strain>
    </source>
</reference>
<evidence type="ECO:0000313" key="2">
    <source>
        <dbReference type="Proteomes" id="UP000287156"/>
    </source>
</evidence>
<dbReference type="OrthoDB" id="5430844at2"/>
<gene>
    <name evidence="1" type="ORF">D4T97_015885</name>
</gene>
<accession>A0A429XW68</accession>
<proteinExistence type="predicted"/>
<evidence type="ECO:0000313" key="1">
    <source>
        <dbReference type="EMBL" id="RST72535.1"/>
    </source>
</evidence>
<organism evidence="1 2">
    <name type="scientific">Siminovitchia acidinfaciens</name>
    <dbReference type="NCBI Taxonomy" id="2321395"/>
    <lineage>
        <taxon>Bacteria</taxon>
        <taxon>Bacillati</taxon>
        <taxon>Bacillota</taxon>
        <taxon>Bacilli</taxon>
        <taxon>Bacillales</taxon>
        <taxon>Bacillaceae</taxon>
        <taxon>Siminovitchia</taxon>
    </lineage>
</organism>
<comment type="caution">
    <text evidence="1">The sequence shown here is derived from an EMBL/GenBank/DDBJ whole genome shotgun (WGS) entry which is preliminary data.</text>
</comment>
<keyword evidence="2" id="KW-1185">Reference proteome</keyword>
<name>A0A429XW68_9BACI</name>
<dbReference type="SUPFAM" id="SSF53795">
    <property type="entry name" value="PEP carboxykinase-like"/>
    <property type="match status" value="1"/>
</dbReference>
<dbReference type="Gene3D" id="3.40.50.300">
    <property type="entry name" value="P-loop containing nucleotide triphosphate hydrolases"/>
    <property type="match status" value="1"/>
</dbReference>
<sequence>MIPTLKTDHYKAFGLCIKSAIHLPELQEVPSLPDPKDIDIVVELEELSEQWHETLDTNRYFSVQENAVLFHVPETAIYRIEKGEKITVSPFPETHLDHTRLYLLGTCMGVILMQRKILPLHGSAVVIDGQAYAIIGDSGAGKSTLAYAFLKKGYQLISDDVIPVNLSKDGIPFVTPAYPQQKLWEESLQAFNMESDDLRPIIEREKKFAVPVDSQFAKQPIQLAGIYELIKTSDGPLTVTPITNLMRFQTLFNHTYRNFLLSRLGLMEWHFQITAKIIQSTGLYQLRRPVNRFTADDFTRLILNTISKRGIYDGCSNNLT</sequence>